<proteinExistence type="predicted"/>
<organism evidence="1 2">
    <name type="scientific">Pyrococcus horikoshii</name>
    <dbReference type="NCBI Taxonomy" id="53953"/>
    <lineage>
        <taxon>Archaea</taxon>
        <taxon>Methanobacteriati</taxon>
        <taxon>Methanobacteriota</taxon>
        <taxon>Thermococci</taxon>
        <taxon>Thermococcales</taxon>
        <taxon>Thermococcaceae</taxon>
        <taxon>Pyrococcus</taxon>
    </lineage>
</organism>
<reference evidence="1" key="1">
    <citation type="journal article" date="2020" name="bioRxiv">
        <title>A rank-normalized archaeal taxonomy based on genome phylogeny resolves widespread incomplete and uneven classifications.</title>
        <authorList>
            <person name="Rinke C."/>
            <person name="Chuvochina M."/>
            <person name="Mussig A.J."/>
            <person name="Chaumeil P.-A."/>
            <person name="Waite D.W."/>
            <person name="Whitman W.B."/>
            <person name="Parks D.H."/>
            <person name="Hugenholtz P."/>
        </authorList>
    </citation>
    <scope>NUCLEOTIDE SEQUENCE</scope>
    <source>
        <strain evidence="1">UBA8834</strain>
    </source>
</reference>
<protein>
    <submittedName>
        <fullName evidence="1">DUF257 family protein</fullName>
    </submittedName>
</protein>
<dbReference type="GeneID" id="1443464"/>
<dbReference type="InterPro" id="IPR005489">
    <property type="entry name" value="DUF257"/>
</dbReference>
<dbReference type="Gene3D" id="3.40.50.11570">
    <property type="entry name" value="Protein of unknown function DUF257"/>
    <property type="match status" value="1"/>
</dbReference>
<dbReference type="RefSeq" id="WP_010885229.1">
    <property type="nucleotide sequence ID" value="NZ_DUJN01000008.1"/>
</dbReference>
<dbReference type="AlphaFoldDB" id="A0A832SZ18"/>
<dbReference type="OMA" id="NILMIMR"/>
<evidence type="ECO:0000313" key="2">
    <source>
        <dbReference type="Proteomes" id="UP000617544"/>
    </source>
</evidence>
<comment type="caution">
    <text evidence="1">The sequence shown here is derived from an EMBL/GenBank/DDBJ whole genome shotgun (WGS) entry which is preliminary data.</text>
</comment>
<dbReference type="EMBL" id="DUJN01000008">
    <property type="protein sequence ID" value="HII61815.1"/>
    <property type="molecule type" value="Genomic_DNA"/>
</dbReference>
<evidence type="ECO:0000313" key="1">
    <source>
        <dbReference type="EMBL" id="HII61815.1"/>
    </source>
</evidence>
<gene>
    <name evidence="1" type="ORF">HA331_08790</name>
</gene>
<dbReference type="Proteomes" id="UP000617544">
    <property type="component" value="Unassembled WGS sequence"/>
</dbReference>
<sequence>MLTFEELLDEIKFGETTILFYPGLSYIREFIILKILNHAKIRNIPVIIDDNLDALSIVSRNLKILGFAEDFQDAYVVKTGGRQNIGKIITRVRLHPDPRVYIQEYSENIQRSLKEHRIERFINIVLGIEDLFRYLNSPHEVYLLVLAIQRFLGDKRRKAFYIVNENSLKVLPPQVYLELMRVATTIIRAVPNFITANLTIIKSLNPGLIGKEISLELEVER</sequence>
<accession>A0A832SZ18</accession>
<dbReference type="Pfam" id="PF03192">
    <property type="entry name" value="DUF257"/>
    <property type="match status" value="1"/>
</dbReference>
<name>A0A832SZ18_PYRHR</name>